<evidence type="ECO:0000256" key="1">
    <source>
        <dbReference type="SAM" id="Phobius"/>
    </source>
</evidence>
<evidence type="ECO:0000313" key="3">
    <source>
        <dbReference type="Proteomes" id="UP001228504"/>
    </source>
</evidence>
<proteinExistence type="predicted"/>
<accession>A0ABT9US21</accession>
<dbReference type="Proteomes" id="UP001228504">
    <property type="component" value="Unassembled WGS sequence"/>
</dbReference>
<protein>
    <recommendedName>
        <fullName evidence="4">BhlA holin family protein</fullName>
    </recommendedName>
</protein>
<gene>
    <name evidence="2" type="ORF">J2S18_001046</name>
</gene>
<name>A0ABT9US21_9FIRM</name>
<dbReference type="EMBL" id="JAUSUF010000002">
    <property type="protein sequence ID" value="MDQ0149116.1"/>
    <property type="molecule type" value="Genomic_DNA"/>
</dbReference>
<evidence type="ECO:0008006" key="4">
    <source>
        <dbReference type="Google" id="ProtNLM"/>
    </source>
</evidence>
<comment type="caution">
    <text evidence="2">The sequence shown here is derived from an EMBL/GenBank/DDBJ whole genome shotgun (WGS) entry which is preliminary data.</text>
</comment>
<sequence length="67" mass="8025">MEQELITQMIGNVSYAALFVWLLWDTRKENRERELKYQHTIETLADNLKAVEGIKEDLEEIKNKFLK</sequence>
<dbReference type="Pfam" id="PF10960">
    <property type="entry name" value="Holin_BhlA"/>
    <property type="match status" value="1"/>
</dbReference>
<keyword evidence="1" id="KW-1133">Transmembrane helix</keyword>
<keyword evidence="1" id="KW-0472">Membrane</keyword>
<keyword evidence="3" id="KW-1185">Reference proteome</keyword>
<keyword evidence="1" id="KW-0812">Transmembrane</keyword>
<reference evidence="2 3" key="1">
    <citation type="submission" date="2023-07" db="EMBL/GenBank/DDBJ databases">
        <title>Genomic Encyclopedia of Type Strains, Phase IV (KMG-IV): sequencing the most valuable type-strain genomes for metagenomic binning, comparative biology and taxonomic classification.</title>
        <authorList>
            <person name="Goeker M."/>
        </authorList>
    </citation>
    <scope>NUCLEOTIDE SEQUENCE [LARGE SCALE GENOMIC DNA]</scope>
    <source>
        <strain evidence="2 3">DSM 20694</strain>
    </source>
</reference>
<evidence type="ECO:0000313" key="2">
    <source>
        <dbReference type="EMBL" id="MDQ0149116.1"/>
    </source>
</evidence>
<dbReference type="RefSeq" id="WP_307484136.1">
    <property type="nucleotide sequence ID" value="NZ_JAUSUF010000002.1"/>
</dbReference>
<feature type="transmembrane region" description="Helical" evidence="1">
    <location>
        <begin position="6"/>
        <end position="24"/>
    </location>
</feature>
<organism evidence="2 3">
    <name type="scientific">Eubacterium multiforme</name>
    <dbReference type="NCBI Taxonomy" id="83339"/>
    <lineage>
        <taxon>Bacteria</taxon>
        <taxon>Bacillati</taxon>
        <taxon>Bacillota</taxon>
        <taxon>Clostridia</taxon>
        <taxon>Eubacteriales</taxon>
        <taxon>Eubacteriaceae</taxon>
        <taxon>Eubacterium</taxon>
    </lineage>
</organism>
<dbReference type="InterPro" id="IPR024405">
    <property type="entry name" value="Phage_BhlA/UviB"/>
</dbReference>